<evidence type="ECO:0008006" key="6">
    <source>
        <dbReference type="Google" id="ProtNLM"/>
    </source>
</evidence>
<dbReference type="Pfam" id="PF00400">
    <property type="entry name" value="WD40"/>
    <property type="match status" value="1"/>
</dbReference>
<dbReference type="SMART" id="SM00320">
    <property type="entry name" value="WD40"/>
    <property type="match status" value="3"/>
</dbReference>
<dbReference type="Gene3D" id="2.130.10.10">
    <property type="entry name" value="YVTN repeat-like/Quinoprotein amine dehydrogenase"/>
    <property type="match status" value="1"/>
</dbReference>
<organism evidence="4 5">
    <name type="scientific">Polypedilum vanderplanki</name>
    <name type="common">Sleeping chironomid midge</name>
    <dbReference type="NCBI Taxonomy" id="319348"/>
    <lineage>
        <taxon>Eukaryota</taxon>
        <taxon>Metazoa</taxon>
        <taxon>Ecdysozoa</taxon>
        <taxon>Arthropoda</taxon>
        <taxon>Hexapoda</taxon>
        <taxon>Insecta</taxon>
        <taxon>Pterygota</taxon>
        <taxon>Neoptera</taxon>
        <taxon>Endopterygota</taxon>
        <taxon>Diptera</taxon>
        <taxon>Nematocera</taxon>
        <taxon>Chironomoidea</taxon>
        <taxon>Chironomidae</taxon>
        <taxon>Chironominae</taxon>
        <taxon>Polypedilum</taxon>
        <taxon>Polypedilum</taxon>
    </lineage>
</organism>
<sequence>MKENTLRILYNVITDQTISSNGRFLYACSNYGDIAIYNIEKITNCVQNITSENISDPIFVFKNQFDDQKPLSLAFHRDFLIVGNTNSSVFGYEVNNSTGIIGNLSWKIQLAPEISEDVNDLWIDTENETLYAACGNDVFQISLEDGRIIHKFEGHKDYIHSVNGFGNNFVTGSEDGTVKLWDHRQKKATNSLEPSKNPNLVQKTDGKLSLSWIGSACITKEWMAFGGGGTKLALFHITQLNYRTPFHIFEEFTSPIHVTEFVDDNILCAGESKSVMQFSLKGNMVSEIETSGPAIYSVVWQKQPNKFLSLSGASNKIDVSTNFTYKDTALNFYKKDKN</sequence>
<dbReference type="EMBL" id="JADBJN010000002">
    <property type="protein sequence ID" value="KAG5677736.1"/>
    <property type="molecule type" value="Genomic_DNA"/>
</dbReference>
<dbReference type="SUPFAM" id="SSF50978">
    <property type="entry name" value="WD40 repeat-like"/>
    <property type="match status" value="1"/>
</dbReference>
<dbReference type="InterPro" id="IPR042626">
    <property type="entry name" value="THOC6"/>
</dbReference>
<protein>
    <recommendedName>
        <fullName evidence="6">THO complex subunit 6</fullName>
    </recommendedName>
</protein>
<dbReference type="InterPro" id="IPR001680">
    <property type="entry name" value="WD40_rpt"/>
</dbReference>
<dbReference type="PANTHER" id="PTHR44411:SF1">
    <property type="entry name" value="THO COMPLEX SUBUNIT 6 HOMOLOG"/>
    <property type="match status" value="1"/>
</dbReference>
<evidence type="ECO:0000256" key="1">
    <source>
        <dbReference type="ARBA" id="ARBA00009728"/>
    </source>
</evidence>
<keyword evidence="5" id="KW-1185">Reference proteome</keyword>
<dbReference type="GO" id="GO:0000347">
    <property type="term" value="C:THO complex"/>
    <property type="evidence" value="ECO:0007669"/>
    <property type="project" value="TreeGrafter"/>
</dbReference>
<evidence type="ECO:0000256" key="3">
    <source>
        <dbReference type="PROSITE-ProRule" id="PRU00221"/>
    </source>
</evidence>
<dbReference type="PROSITE" id="PS50082">
    <property type="entry name" value="WD_REPEATS_2"/>
    <property type="match status" value="1"/>
</dbReference>
<keyword evidence="2 3" id="KW-0853">WD repeat</keyword>
<reference evidence="4" key="1">
    <citation type="submission" date="2021-03" db="EMBL/GenBank/DDBJ databases">
        <title>Chromosome level genome of the anhydrobiotic midge Polypedilum vanderplanki.</title>
        <authorList>
            <person name="Yoshida Y."/>
            <person name="Kikawada T."/>
            <person name="Gusev O."/>
        </authorList>
    </citation>
    <scope>NUCLEOTIDE SEQUENCE</scope>
    <source>
        <strain evidence="4">NIAS01</strain>
        <tissue evidence="4">Whole body or cell culture</tissue>
    </source>
</reference>
<comment type="caution">
    <text evidence="4">The sequence shown here is derived from an EMBL/GenBank/DDBJ whole genome shotgun (WGS) entry which is preliminary data.</text>
</comment>
<evidence type="ECO:0000313" key="4">
    <source>
        <dbReference type="EMBL" id="KAG5677736.1"/>
    </source>
</evidence>
<dbReference type="PROSITE" id="PS50294">
    <property type="entry name" value="WD_REPEATS_REGION"/>
    <property type="match status" value="1"/>
</dbReference>
<evidence type="ECO:0000313" key="5">
    <source>
        <dbReference type="Proteomes" id="UP001107558"/>
    </source>
</evidence>
<dbReference type="OrthoDB" id="273067at2759"/>
<feature type="repeat" description="WD" evidence="3">
    <location>
        <begin position="152"/>
        <end position="191"/>
    </location>
</feature>
<dbReference type="GO" id="GO:0000346">
    <property type="term" value="C:transcription export complex"/>
    <property type="evidence" value="ECO:0007669"/>
    <property type="project" value="TreeGrafter"/>
</dbReference>
<proteinExistence type="inferred from homology"/>
<gene>
    <name evidence="4" type="ORF">PVAND_007467</name>
</gene>
<dbReference type="PANTHER" id="PTHR44411">
    <property type="entry name" value="THO COMPLEX SUBUNIT 6 HOMOLOG"/>
    <property type="match status" value="1"/>
</dbReference>
<dbReference type="InterPro" id="IPR015943">
    <property type="entry name" value="WD40/YVTN_repeat-like_dom_sf"/>
</dbReference>
<dbReference type="AlphaFoldDB" id="A0A9J6C7A1"/>
<dbReference type="InterPro" id="IPR036322">
    <property type="entry name" value="WD40_repeat_dom_sf"/>
</dbReference>
<accession>A0A9J6C7A1</accession>
<evidence type="ECO:0000256" key="2">
    <source>
        <dbReference type="ARBA" id="ARBA00022574"/>
    </source>
</evidence>
<dbReference type="Proteomes" id="UP001107558">
    <property type="component" value="Chromosome 2"/>
</dbReference>
<comment type="similarity">
    <text evidence="1">Belongs to the WD repeat THOC6 family.</text>
</comment>
<name>A0A9J6C7A1_POLVA</name>
<dbReference type="GO" id="GO:0006406">
    <property type="term" value="P:mRNA export from nucleus"/>
    <property type="evidence" value="ECO:0007669"/>
    <property type="project" value="TreeGrafter"/>
</dbReference>